<organism evidence="2 3">
    <name type="scientific">Seminavis robusta</name>
    <dbReference type="NCBI Taxonomy" id="568900"/>
    <lineage>
        <taxon>Eukaryota</taxon>
        <taxon>Sar</taxon>
        <taxon>Stramenopiles</taxon>
        <taxon>Ochrophyta</taxon>
        <taxon>Bacillariophyta</taxon>
        <taxon>Bacillariophyceae</taxon>
        <taxon>Bacillariophycidae</taxon>
        <taxon>Naviculales</taxon>
        <taxon>Naviculaceae</taxon>
        <taxon>Seminavis</taxon>
    </lineage>
</organism>
<proteinExistence type="predicted"/>
<evidence type="ECO:0000256" key="1">
    <source>
        <dbReference type="SAM" id="MobiDB-lite"/>
    </source>
</evidence>
<dbReference type="AlphaFoldDB" id="A0A9N8DW68"/>
<feature type="region of interest" description="Disordered" evidence="1">
    <location>
        <begin position="112"/>
        <end position="184"/>
    </location>
</feature>
<feature type="compositionally biased region" description="Pro residues" evidence="1">
    <location>
        <begin position="1"/>
        <end position="12"/>
    </location>
</feature>
<keyword evidence="3" id="KW-1185">Reference proteome</keyword>
<protein>
    <submittedName>
        <fullName evidence="2">Uncharacterized protein</fullName>
    </submittedName>
</protein>
<evidence type="ECO:0000313" key="3">
    <source>
        <dbReference type="Proteomes" id="UP001153069"/>
    </source>
</evidence>
<feature type="compositionally biased region" description="Basic and acidic residues" evidence="1">
    <location>
        <begin position="138"/>
        <end position="157"/>
    </location>
</feature>
<feature type="region of interest" description="Disordered" evidence="1">
    <location>
        <begin position="1"/>
        <end position="21"/>
    </location>
</feature>
<evidence type="ECO:0000313" key="2">
    <source>
        <dbReference type="EMBL" id="CAB9510108.1"/>
    </source>
</evidence>
<feature type="compositionally biased region" description="Low complexity" evidence="1">
    <location>
        <begin position="112"/>
        <end position="137"/>
    </location>
</feature>
<gene>
    <name evidence="2" type="ORF">SEMRO_420_G139360.1</name>
</gene>
<dbReference type="EMBL" id="CAICTM010000419">
    <property type="protein sequence ID" value="CAB9510108.1"/>
    <property type="molecule type" value="Genomic_DNA"/>
</dbReference>
<sequence length="544" mass="60768">MMKGTPPPPPSSGSPSVSMSMSRLRQPSNSYMFVFLVLMSLVLMNLFATEQSVFQQGFLITARGVAVYTNKTVTTSSSSSSSLRNSDNLNQQTKFEIVEDFMAKTQASQATQATQAKKQANTATTQADTGSTTTIPTEKIEEPKVEPKVEAKAEAKPEASTTEPKPEPEVSITGAESKADPDRTALSKRSVFNVTLVTNFWASAVRANSKGHPNNHLYEIPAAILHNLQNPYIHQMVVILDSATMKGICQQFSHKMQKMQQHFVQWKQQQQQHANLTLPPPSSSSHDISKEQIAAKLRCITRKESQPSYYEMFQYATDPNLVTGDVVILANPDQAFDDTVQWAQHLNYSSVLTLPTWGYEIKKAPQSVSEVFSYVRYDTTVNKFHITPRCNGRLSSWDGYVFHRAFVRGRLRPDDFMRNTDIVKENITIVSSSDNNNTTTTSNVTYIRDYFKMNDGGGENAALWALLRNLPNNTYATDGCNAIQTWHIHAAPKMHATSKKKAHLWGGKDPMRVPMPYGKLPKNTHYSNAFLIKSLSEANEPVQQ</sequence>
<reference evidence="2" key="1">
    <citation type="submission" date="2020-06" db="EMBL/GenBank/DDBJ databases">
        <authorList>
            <consortium name="Plant Systems Biology data submission"/>
        </authorList>
    </citation>
    <scope>NUCLEOTIDE SEQUENCE</scope>
    <source>
        <strain evidence="2">D6</strain>
    </source>
</reference>
<dbReference type="Proteomes" id="UP001153069">
    <property type="component" value="Unassembled WGS sequence"/>
</dbReference>
<accession>A0A9N8DW68</accession>
<name>A0A9N8DW68_9STRA</name>
<comment type="caution">
    <text evidence="2">The sequence shown here is derived from an EMBL/GenBank/DDBJ whole genome shotgun (WGS) entry which is preliminary data.</text>
</comment>